<gene>
    <name evidence="1" type="ORF">AHA02nite_03360</name>
</gene>
<dbReference type="OrthoDB" id="2964779at2"/>
<comment type="caution">
    <text evidence="1">The sequence shown here is derived from an EMBL/GenBank/DDBJ whole genome shotgun (WGS) entry which is preliminary data.</text>
</comment>
<protein>
    <recommendedName>
        <fullName evidence="3">N-acetyltransferase domain-containing protein</fullName>
    </recommendedName>
</protein>
<reference evidence="1 2" key="1">
    <citation type="submission" date="2019-07" db="EMBL/GenBank/DDBJ databases">
        <title>Whole genome shotgun sequence of Alkalibacillus haloalkaliphilus NBRC 103110.</title>
        <authorList>
            <person name="Hosoyama A."/>
            <person name="Uohara A."/>
            <person name="Ohji S."/>
            <person name="Ichikawa N."/>
        </authorList>
    </citation>
    <scope>NUCLEOTIDE SEQUENCE [LARGE SCALE GENOMIC DNA]</scope>
    <source>
        <strain evidence="1 2">NBRC 103110</strain>
    </source>
</reference>
<dbReference type="AlphaFoldDB" id="A0A511W0E2"/>
<dbReference type="SUPFAM" id="SSF55729">
    <property type="entry name" value="Acyl-CoA N-acyltransferases (Nat)"/>
    <property type="match status" value="1"/>
</dbReference>
<evidence type="ECO:0008006" key="3">
    <source>
        <dbReference type="Google" id="ProtNLM"/>
    </source>
</evidence>
<evidence type="ECO:0000313" key="2">
    <source>
        <dbReference type="Proteomes" id="UP000321440"/>
    </source>
</evidence>
<dbReference type="EMBL" id="BJYA01000001">
    <property type="protein sequence ID" value="GEN44560.1"/>
    <property type="molecule type" value="Genomic_DNA"/>
</dbReference>
<keyword evidence="2" id="KW-1185">Reference proteome</keyword>
<dbReference type="Proteomes" id="UP000321440">
    <property type="component" value="Unassembled WGS sequence"/>
</dbReference>
<organism evidence="1 2">
    <name type="scientific">Alkalibacillus haloalkaliphilus</name>
    <dbReference type="NCBI Taxonomy" id="94136"/>
    <lineage>
        <taxon>Bacteria</taxon>
        <taxon>Bacillati</taxon>
        <taxon>Bacillota</taxon>
        <taxon>Bacilli</taxon>
        <taxon>Bacillales</taxon>
        <taxon>Bacillaceae</taxon>
        <taxon>Alkalibacillus</taxon>
    </lineage>
</organism>
<proteinExistence type="predicted"/>
<sequence length="160" mass="18030">MKPLNLRPASKKDFNFIDQLCQLSASNQAQGLGDPKFNNLQDLQGKITEYENLFHHCIMTIELDGNPAGFTGLLYKEGDLEATVIGPVLLEQYHTRAFLQIVLDELMAKCINTFDTLYINVANQNKHLIQSIDDQKWVASKNSASNIQSYSLNLKRALTL</sequence>
<dbReference type="InterPro" id="IPR016181">
    <property type="entry name" value="Acyl_CoA_acyltransferase"/>
</dbReference>
<accession>A0A511W0E2</accession>
<evidence type="ECO:0000313" key="1">
    <source>
        <dbReference type="EMBL" id="GEN44560.1"/>
    </source>
</evidence>
<dbReference type="RefSeq" id="WP_146813736.1">
    <property type="nucleotide sequence ID" value="NZ_BJYA01000001.1"/>
</dbReference>
<name>A0A511W0E2_9BACI</name>
<dbReference type="Gene3D" id="3.40.630.30">
    <property type="match status" value="1"/>
</dbReference>